<dbReference type="GO" id="GO:0001508">
    <property type="term" value="P:action potential"/>
    <property type="evidence" value="ECO:0007669"/>
    <property type="project" value="TreeGrafter"/>
</dbReference>
<dbReference type="AlphaFoldDB" id="A0A1F5FJV3"/>
<protein>
    <recommendedName>
        <fullName evidence="9">Potassium channel domain-containing protein</fullName>
    </recommendedName>
</protein>
<evidence type="ECO:0000256" key="4">
    <source>
        <dbReference type="ARBA" id="ARBA00022989"/>
    </source>
</evidence>
<dbReference type="PRINTS" id="PR00169">
    <property type="entry name" value="KCHANNEL"/>
</dbReference>
<dbReference type="GO" id="GO:0005249">
    <property type="term" value="F:voltage-gated potassium channel activity"/>
    <property type="evidence" value="ECO:0007669"/>
    <property type="project" value="InterPro"/>
</dbReference>
<evidence type="ECO:0000256" key="7">
    <source>
        <dbReference type="ARBA" id="ARBA00023303"/>
    </source>
</evidence>
<dbReference type="GO" id="GO:0008076">
    <property type="term" value="C:voltage-gated potassium channel complex"/>
    <property type="evidence" value="ECO:0007669"/>
    <property type="project" value="InterPro"/>
</dbReference>
<dbReference type="PANTHER" id="PTHR11537:SF254">
    <property type="entry name" value="POTASSIUM VOLTAGE-GATED CHANNEL PROTEIN SHAB"/>
    <property type="match status" value="1"/>
</dbReference>
<evidence type="ECO:0000256" key="8">
    <source>
        <dbReference type="SAM" id="Phobius"/>
    </source>
</evidence>
<feature type="domain" description="Potassium channel" evidence="9">
    <location>
        <begin position="22"/>
        <end position="100"/>
    </location>
</feature>
<keyword evidence="3 8" id="KW-0812">Transmembrane</keyword>
<reference evidence="10 11" key="1">
    <citation type="journal article" date="2016" name="Nat. Commun.">
        <title>Thousands of microbial genomes shed light on interconnected biogeochemical processes in an aquifer system.</title>
        <authorList>
            <person name="Anantharaman K."/>
            <person name="Brown C.T."/>
            <person name="Hug L.A."/>
            <person name="Sharon I."/>
            <person name="Castelle C.J."/>
            <person name="Probst A.J."/>
            <person name="Thomas B.C."/>
            <person name="Singh A."/>
            <person name="Wilkins M.J."/>
            <person name="Karaoz U."/>
            <person name="Brodie E.L."/>
            <person name="Williams K.H."/>
            <person name="Hubbard S.S."/>
            <person name="Banfield J.F."/>
        </authorList>
    </citation>
    <scope>NUCLEOTIDE SEQUENCE [LARGE SCALE GENOMIC DNA]</scope>
</reference>
<sequence length="141" mass="16109">MSYTTAQLFHKRRFVKLLQTLILISLGCTLIIYPLEAPDPHSKIKTLFDSFWWVVQTVTTIGYGDYVPVTIPGRVLGIFLQFVGSTLYSIMFVIVGSTMAESTDNYRWHKLDKRLDDIESDLNHIKRRVTVSKTPPSSPQS</sequence>
<comment type="caution">
    <text evidence="10">The sequence shown here is derived from an EMBL/GenBank/DDBJ whole genome shotgun (WGS) entry which is preliminary data.</text>
</comment>
<evidence type="ECO:0000256" key="1">
    <source>
        <dbReference type="ARBA" id="ARBA00004141"/>
    </source>
</evidence>
<feature type="transmembrane region" description="Helical" evidence="8">
    <location>
        <begin position="17"/>
        <end position="35"/>
    </location>
</feature>
<evidence type="ECO:0000256" key="5">
    <source>
        <dbReference type="ARBA" id="ARBA00023065"/>
    </source>
</evidence>
<evidence type="ECO:0000256" key="6">
    <source>
        <dbReference type="ARBA" id="ARBA00023136"/>
    </source>
</evidence>
<evidence type="ECO:0000313" key="10">
    <source>
        <dbReference type="EMBL" id="OGD79852.1"/>
    </source>
</evidence>
<evidence type="ECO:0000259" key="9">
    <source>
        <dbReference type="Pfam" id="PF07885"/>
    </source>
</evidence>
<dbReference type="Gene3D" id="1.10.287.70">
    <property type="match status" value="1"/>
</dbReference>
<dbReference type="InterPro" id="IPR013099">
    <property type="entry name" value="K_chnl_dom"/>
</dbReference>
<evidence type="ECO:0000256" key="2">
    <source>
        <dbReference type="ARBA" id="ARBA00022448"/>
    </source>
</evidence>
<organism evidence="10 11">
    <name type="scientific">Candidatus Collierbacteria bacterium RIFOXYB1_FULL_49_13</name>
    <dbReference type="NCBI Taxonomy" id="1817728"/>
    <lineage>
        <taxon>Bacteria</taxon>
        <taxon>Candidatus Collieribacteriota</taxon>
    </lineage>
</organism>
<dbReference type="InterPro" id="IPR028325">
    <property type="entry name" value="VG_K_chnl"/>
</dbReference>
<dbReference type="Proteomes" id="UP000176682">
    <property type="component" value="Unassembled WGS sequence"/>
</dbReference>
<comment type="subcellular location">
    <subcellularLocation>
        <location evidence="1">Membrane</location>
        <topology evidence="1">Multi-pass membrane protein</topology>
    </subcellularLocation>
</comment>
<dbReference type="EMBL" id="MFAM01000007">
    <property type="protein sequence ID" value="OGD79852.1"/>
    <property type="molecule type" value="Genomic_DNA"/>
</dbReference>
<keyword evidence="5" id="KW-0406">Ion transport</keyword>
<keyword evidence="7" id="KW-0407">Ion channel</keyword>
<dbReference type="PANTHER" id="PTHR11537">
    <property type="entry name" value="VOLTAGE-GATED POTASSIUM CHANNEL"/>
    <property type="match status" value="1"/>
</dbReference>
<keyword evidence="2" id="KW-0813">Transport</keyword>
<evidence type="ECO:0000256" key="3">
    <source>
        <dbReference type="ARBA" id="ARBA00022692"/>
    </source>
</evidence>
<keyword evidence="4 8" id="KW-1133">Transmembrane helix</keyword>
<accession>A0A1F5FJV3</accession>
<keyword evidence="6 8" id="KW-0472">Membrane</keyword>
<proteinExistence type="predicted"/>
<evidence type="ECO:0000313" key="11">
    <source>
        <dbReference type="Proteomes" id="UP000176682"/>
    </source>
</evidence>
<feature type="transmembrane region" description="Helical" evidence="8">
    <location>
        <begin position="78"/>
        <end position="100"/>
    </location>
</feature>
<gene>
    <name evidence="10" type="ORF">A2368_04715</name>
</gene>
<dbReference type="SUPFAM" id="SSF81324">
    <property type="entry name" value="Voltage-gated potassium channels"/>
    <property type="match status" value="1"/>
</dbReference>
<name>A0A1F5FJV3_9BACT</name>
<dbReference type="Pfam" id="PF07885">
    <property type="entry name" value="Ion_trans_2"/>
    <property type="match status" value="1"/>
</dbReference>